<dbReference type="EMBL" id="SIRL01000013">
    <property type="protein sequence ID" value="TBN47550.1"/>
    <property type="molecule type" value="Genomic_DNA"/>
</dbReference>
<dbReference type="InterPro" id="IPR022998">
    <property type="entry name" value="ThiamineP_synth_TenI"/>
</dbReference>
<keyword evidence="7" id="KW-1185">Reference proteome</keyword>
<evidence type="ECO:0000313" key="6">
    <source>
        <dbReference type="Proteomes" id="UP000198409"/>
    </source>
</evidence>
<dbReference type="GO" id="GO:0005737">
    <property type="term" value="C:cytoplasm"/>
    <property type="evidence" value="ECO:0007669"/>
    <property type="project" value="TreeGrafter"/>
</dbReference>
<dbReference type="GO" id="GO:0009228">
    <property type="term" value="P:thiamine biosynthetic process"/>
    <property type="evidence" value="ECO:0007669"/>
    <property type="project" value="UniProtKB-KW"/>
</dbReference>
<evidence type="ECO:0000256" key="1">
    <source>
        <dbReference type="ARBA" id="ARBA00004948"/>
    </source>
</evidence>
<dbReference type="EMBL" id="FZNM01000013">
    <property type="protein sequence ID" value="SNR63224.1"/>
    <property type="molecule type" value="Genomic_DNA"/>
</dbReference>
<dbReference type="Pfam" id="PF02581">
    <property type="entry name" value="TMP-TENI"/>
    <property type="match status" value="1"/>
</dbReference>
<evidence type="ECO:0000256" key="2">
    <source>
        <dbReference type="ARBA" id="ARBA00022977"/>
    </source>
</evidence>
<comment type="pathway">
    <text evidence="1">Cofactor biosynthesis; thiamine diphosphate biosynthesis.</text>
</comment>
<keyword evidence="2" id="KW-0784">Thiamine biosynthesis</keyword>
<accession>A0A238XY12</accession>
<dbReference type="SUPFAM" id="SSF51391">
    <property type="entry name" value="Thiamin phosphate synthase"/>
    <property type="match status" value="1"/>
</dbReference>
<dbReference type="InterPro" id="IPR036206">
    <property type="entry name" value="ThiamineP_synth_sf"/>
</dbReference>
<proteinExistence type="predicted"/>
<dbReference type="PANTHER" id="PTHR20857">
    <property type="entry name" value="THIAMINE-PHOSPHATE PYROPHOSPHORYLASE"/>
    <property type="match status" value="1"/>
</dbReference>
<evidence type="ECO:0000313" key="4">
    <source>
        <dbReference type="EMBL" id="SNR63224.1"/>
    </source>
</evidence>
<sequence length="204" mass="21470">MPDPAPDAPQLYLMTPAGAQASTLGPQLSAVMDAFPVACLRIRAGAEEDELGRLADLAREIAHARDVAVVIDDHLVLAQRHGLDGVHLTDGARTVRYARKELGADAIVGTFCGTSRHDGMSAGEAGADYVSFGPIGASALYRGDPVDLDLFEWWSETIEVPVVAEGAITRALLEQVSPVSDFIAIGPEIWSADDPVAALAALWG</sequence>
<evidence type="ECO:0000313" key="5">
    <source>
        <dbReference type="EMBL" id="TBN47550.1"/>
    </source>
</evidence>
<feature type="domain" description="Thiamine phosphate synthase/TenI" evidence="3">
    <location>
        <begin position="11"/>
        <end position="177"/>
    </location>
</feature>
<dbReference type="Proteomes" id="UP000198409">
    <property type="component" value="Unassembled WGS sequence"/>
</dbReference>
<dbReference type="CDD" id="cd00564">
    <property type="entry name" value="TMP_TenI"/>
    <property type="match status" value="1"/>
</dbReference>
<reference evidence="5 7" key="3">
    <citation type="submission" date="2019-02" db="EMBL/GenBank/DDBJ databases">
        <authorList>
            <person name="Zhang G."/>
        </authorList>
    </citation>
    <scope>NUCLEOTIDE SEQUENCE [LARGE SCALE GENOMIC DNA]</scope>
    <source>
        <strain evidence="5 7">CMB17</strain>
    </source>
</reference>
<dbReference type="PANTHER" id="PTHR20857:SF15">
    <property type="entry name" value="THIAMINE-PHOSPHATE SYNTHASE"/>
    <property type="match status" value="1"/>
</dbReference>
<reference evidence="4" key="2">
    <citation type="submission" date="2017-06" db="EMBL/GenBank/DDBJ databases">
        <authorList>
            <person name="Kim H.J."/>
            <person name="Triplett B.A."/>
        </authorList>
    </citation>
    <scope>NUCLEOTIDE SEQUENCE [LARGE SCALE GENOMIC DNA]</scope>
    <source>
        <strain evidence="4">DSM 26170</strain>
    </source>
</reference>
<dbReference type="AlphaFoldDB" id="A0A238XY12"/>
<evidence type="ECO:0000259" key="3">
    <source>
        <dbReference type="Pfam" id="PF02581"/>
    </source>
</evidence>
<gene>
    <name evidence="5" type="ORF">EYF88_15205</name>
    <name evidence="4" type="ORF">SAMN06265378_11314</name>
</gene>
<reference evidence="6" key="1">
    <citation type="submission" date="2017-06" db="EMBL/GenBank/DDBJ databases">
        <authorList>
            <person name="Varghese N."/>
            <person name="Submissions S."/>
        </authorList>
    </citation>
    <scope>NUCLEOTIDE SEQUENCE [LARGE SCALE GENOMIC DNA]</scope>
    <source>
        <strain evidence="6">DSM 26170</strain>
    </source>
</reference>
<dbReference type="GO" id="GO:0004789">
    <property type="term" value="F:thiamine-phosphate diphosphorylase activity"/>
    <property type="evidence" value="ECO:0007669"/>
    <property type="project" value="TreeGrafter"/>
</dbReference>
<protein>
    <submittedName>
        <fullName evidence="5">Thiamine phosphate synthase</fullName>
    </submittedName>
    <submittedName>
        <fullName evidence="4">Thiamine-phosphate pyrophosphorylase</fullName>
    </submittedName>
</protein>
<name>A0A238XY12_9RHOB</name>
<organism evidence="4 6">
    <name type="scientific">Paracoccus sediminis</name>
    <dbReference type="NCBI Taxonomy" id="1214787"/>
    <lineage>
        <taxon>Bacteria</taxon>
        <taxon>Pseudomonadati</taxon>
        <taxon>Pseudomonadota</taxon>
        <taxon>Alphaproteobacteria</taxon>
        <taxon>Rhodobacterales</taxon>
        <taxon>Paracoccaceae</taxon>
        <taxon>Paracoccus</taxon>
    </lineage>
</organism>
<dbReference type="Gene3D" id="3.20.20.70">
    <property type="entry name" value="Aldolase class I"/>
    <property type="match status" value="1"/>
</dbReference>
<dbReference type="OrthoDB" id="7159061at2"/>
<evidence type="ECO:0000313" key="7">
    <source>
        <dbReference type="Proteomes" id="UP000292859"/>
    </source>
</evidence>
<dbReference type="RefSeq" id="WP_089388971.1">
    <property type="nucleotide sequence ID" value="NZ_FZNM01000013.1"/>
</dbReference>
<dbReference type="InterPro" id="IPR013785">
    <property type="entry name" value="Aldolase_TIM"/>
</dbReference>
<dbReference type="Proteomes" id="UP000292859">
    <property type="component" value="Unassembled WGS sequence"/>
</dbReference>